<evidence type="ECO:0000313" key="2">
    <source>
        <dbReference type="Proteomes" id="UP000252224"/>
    </source>
</evidence>
<proteinExistence type="predicted"/>
<dbReference type="EMBL" id="MH382836">
    <property type="protein sequence ID" value="AXC36530.1"/>
    <property type="molecule type" value="Genomic_DNA"/>
</dbReference>
<sequence length="93" mass="10174">MSEIKAGKRFFSVVFEVTNPEQFQVLAAGFSGQQASEKEGGGAKVNACGWGDYATSYDALEHHVSAHGYDADDLIEEYVREQELNVLSRDITG</sequence>
<keyword evidence="2" id="KW-1185">Reference proteome</keyword>
<organism evidence="1 2">
    <name type="scientific">Pseudomonas phage phCDa</name>
    <dbReference type="NCBI Taxonomy" id="2268587"/>
    <lineage>
        <taxon>Viruses</taxon>
        <taxon>Duplodnaviria</taxon>
        <taxon>Heunggongvirae</taxon>
        <taxon>Uroviricota</taxon>
        <taxon>Caudoviricetes</taxon>
        <taxon>Schitoviridae</taxon>
        <taxon>Shizishanvirus</taxon>
        <taxon>Shizishanvirus phCDa</taxon>
    </lineage>
</organism>
<reference evidence="1 2" key="1">
    <citation type="submission" date="2018-05" db="EMBL/GenBank/DDBJ databases">
        <title>Genomic characterization of a novel Pseudomonas phage phCDa.</title>
        <authorList>
            <person name="Chen C."/>
            <person name="Lu D."/>
            <person name="Wang J."/>
            <person name="Fu R."/>
        </authorList>
    </citation>
    <scope>NUCLEOTIDE SEQUENCE [LARGE SCALE GENOMIC DNA]</scope>
</reference>
<evidence type="ECO:0000313" key="1">
    <source>
        <dbReference type="EMBL" id="AXC36530.1"/>
    </source>
</evidence>
<accession>A0A2Z5H8W9</accession>
<gene>
    <name evidence="1" type="ORF">phCDa_86</name>
</gene>
<protein>
    <submittedName>
        <fullName evidence="1">Uncharacterized protein</fullName>
    </submittedName>
</protein>
<name>A0A2Z5H8W9_9CAUD</name>
<dbReference type="Proteomes" id="UP000252224">
    <property type="component" value="Segment"/>
</dbReference>